<feature type="domain" description="TonB-dependent transporter Oar-like beta-barrel" evidence="8">
    <location>
        <begin position="344"/>
        <end position="857"/>
    </location>
</feature>
<dbReference type="GO" id="GO:0044718">
    <property type="term" value="P:siderophore transmembrane transport"/>
    <property type="evidence" value="ECO:0007669"/>
    <property type="project" value="TreeGrafter"/>
</dbReference>
<evidence type="ECO:0000256" key="4">
    <source>
        <dbReference type="ARBA" id="ARBA00022692"/>
    </source>
</evidence>
<protein>
    <submittedName>
        <fullName evidence="9">Carboxypeptidase family protein</fullName>
    </submittedName>
</protein>
<evidence type="ECO:0000259" key="8">
    <source>
        <dbReference type="Pfam" id="PF25183"/>
    </source>
</evidence>
<keyword evidence="4" id="KW-0812">Transmembrane</keyword>
<gene>
    <name evidence="9" type="ORF">EV196_101329</name>
</gene>
<evidence type="ECO:0000256" key="5">
    <source>
        <dbReference type="ARBA" id="ARBA00023136"/>
    </source>
</evidence>
<accession>A0A4R1RR47</accession>
<keyword evidence="2" id="KW-0813">Transport</keyword>
<feature type="chain" id="PRO_5020670015" evidence="7">
    <location>
        <begin position="23"/>
        <end position="1659"/>
    </location>
</feature>
<name>A0A4R1RR47_9FLAO</name>
<sequence>MKKISQLLLMSVALLCTTVMMAQVTSSSMSGRVIDAEGPVMGATVIATHTPSGTTYGAITNTEGRYNLPGMRVGGPYSVEVSYIGYGKNITNNIMIRLGAAYVHDVVLSEENVSLDQVVISAKRTKFSAEKTGATTNISNAEMSAMPTINRSISDIARISPYANGMSISGGDGRSTNFTIDGANFNNNFGLSSSLPGGGSPISLDAIEEVQVVIAPFDVRQTNFIGGGINAITKSGTNKFKGSAYTYFTNQDMRGNRIGDTDFGVRAEESTKIYGLTFGGPIIKNKLFFFVNAESIVKPGQVVTWRPSEDGVADLDLQLSRTSIADMERVKQHLITNYGYDPGSYSDYPADETNKKLLVRVDWNINDANKLSVRYNHTKNQGWNPTNGNSTDAGFRNRTMDRISQYSMAFSNSIYSMDNIVNSFSLDLNSRISDKFSNQFLVTYSEIQDARGTNSSPFPFIDIMNGVTGTGAQVLEPYISAGYELFTWNNAVNNNTFTAIDNLTYYLDNHTITGGLSFEHQLANNSYMRNGTGYYRYASIDDFLNQAAPRDFALTYGYDGEKNPNAEVAFNQFGIYLQDEWNINPNFKLSYGIRADYLKYEDNLIRNNAIYDLDFGGRNIDTGKWPDANVQVSPRVGFTWDVKGDQSMKLRGGTGIFSGRLPLVFFTNMPTNSGMVQGSYAATTTYNSDGTVNVVNPALASLAGPMITDVDEMIDRLGLPNTITPEDGVLPRDVNGVDPNFKMPQVWKTSLAFDYEVPVSFPLSVTLESIYTKTMNGVMLKNYNLEQPDATWQRFSGADNRYIYPASADITYTSNNAYVLSNTSKGWGSITNITVNAEPINDLKLMAAYTYTESQEISGMPGSNAASAYTGLVTVNGPHLPELQRSQYVVPSKVMERVKQHLITNYGYDPGSYSDYPADETNKKLLVRVDWNINDANKLSVRYNHTKNQGWNPTNGNSTDAGFRNRTMDRISQYSMAFSNSIYSMDNIVNSFSLDLNSRISDKFSNQFLVTYSEIQDARGTNSSPFPFIDIMNGVTGTGAQVLEPYISAGYELFTWNNAVNNNTFTAIDNLTYYLDNHTITGGLSFEHQLANNSYMRNGTGYYRYASIDDFLNQAAPRDFALTYGYDGEKNPNAEVAFNQFGIYLQDEWNINPNFKLSYGIRADYLKYEDNLIRNNAIYDLDFGGRNIDTGKWPDANVQVSPRVGFTWDVKGDQSMKLRGGTGIFSGRLPLVFFTNMPTNSGMVQGSYAATTTYNSDGTVNVVNPALASLAGPMITDVDEMIDRLGLPNTITPEDGVLPRDVNGVDPNFKMPQVWKTSLAFDYEVPVSFPLSVTLESIYTKTMNGVMLKNYNLEQPDATWQRFSGADNRYIYPASADITYTSNNAYVLSNTSKGWGSITNITVNAEPINDLKLMAAYTYTESQEISGMPGSNAASAYTGLVTVNGPHLPELQRSQYVVPSKVIGSASYKIPWWNDAVKSSTFVNLFYSGYSPNGYSFTYSNDMNGDGIAADLIYIPKERGDINFISTAEEDAFFNFMEQDSYLKANKGKYAEANAARSPWVHSFDLRLLREYYINVGETKNTLQFSLDFINVGNILNSEWGVEKNNNISNNGKVLRYEGRDANNVPSYSFAPTDGVKTYDYNYYFGQTWKLQVGVKYSF</sequence>
<evidence type="ECO:0000256" key="7">
    <source>
        <dbReference type="SAM" id="SignalP"/>
    </source>
</evidence>
<feature type="signal peptide" evidence="7">
    <location>
        <begin position="1"/>
        <end position="22"/>
    </location>
</feature>
<feature type="domain" description="TonB-dependent transporter Oar-like beta-barrel" evidence="8">
    <location>
        <begin position="232"/>
        <end position="296"/>
    </location>
</feature>
<evidence type="ECO:0000313" key="9">
    <source>
        <dbReference type="EMBL" id="TCL68903.1"/>
    </source>
</evidence>
<reference evidence="9 10" key="1">
    <citation type="submission" date="2019-03" db="EMBL/GenBank/DDBJ databases">
        <title>Genomic Encyclopedia of Type Strains, Phase IV (KMG-IV): sequencing the most valuable type-strain genomes for metagenomic binning, comparative biology and taxonomic classification.</title>
        <authorList>
            <person name="Goeker M."/>
        </authorList>
    </citation>
    <scope>NUCLEOTIDE SEQUENCE [LARGE SCALE GENOMIC DNA]</scope>
    <source>
        <strain evidence="9 10">DSM 18792</strain>
    </source>
</reference>
<dbReference type="Gene3D" id="2.40.170.20">
    <property type="entry name" value="TonB-dependent receptor, beta-barrel domain"/>
    <property type="match status" value="2"/>
</dbReference>
<dbReference type="InterPro" id="IPR036942">
    <property type="entry name" value="Beta-barrel_TonB_sf"/>
</dbReference>
<dbReference type="InterPro" id="IPR008969">
    <property type="entry name" value="CarboxyPept-like_regulatory"/>
</dbReference>
<keyword evidence="3" id="KW-1134">Transmembrane beta strand</keyword>
<dbReference type="SUPFAM" id="SSF56935">
    <property type="entry name" value="Porins"/>
    <property type="match status" value="2"/>
</dbReference>
<keyword evidence="5" id="KW-0472">Membrane</keyword>
<comment type="subcellular location">
    <subcellularLocation>
        <location evidence="1">Cell outer membrane</location>
        <topology evidence="1">Multi-pass membrane protein</topology>
    </subcellularLocation>
</comment>
<comment type="caution">
    <text evidence="9">The sequence shown here is derived from an EMBL/GenBank/DDBJ whole genome shotgun (WGS) entry which is preliminary data.</text>
</comment>
<dbReference type="InterPro" id="IPR039426">
    <property type="entry name" value="TonB-dep_rcpt-like"/>
</dbReference>
<dbReference type="InterPro" id="IPR057601">
    <property type="entry name" value="Oar-like_b-barrel"/>
</dbReference>
<dbReference type="GO" id="GO:0009279">
    <property type="term" value="C:cell outer membrane"/>
    <property type="evidence" value="ECO:0007669"/>
    <property type="project" value="UniProtKB-SubCell"/>
</dbReference>
<organism evidence="9 10">
    <name type="scientific">Mariniflexile fucanivorans</name>
    <dbReference type="NCBI Taxonomy" id="264023"/>
    <lineage>
        <taxon>Bacteria</taxon>
        <taxon>Pseudomonadati</taxon>
        <taxon>Bacteroidota</taxon>
        <taxon>Flavobacteriia</taxon>
        <taxon>Flavobacteriales</taxon>
        <taxon>Flavobacteriaceae</taxon>
        <taxon>Mariniflexile</taxon>
    </lineage>
</organism>
<keyword evidence="9" id="KW-0378">Hydrolase</keyword>
<keyword evidence="10" id="KW-1185">Reference proteome</keyword>
<evidence type="ECO:0000256" key="3">
    <source>
        <dbReference type="ARBA" id="ARBA00022452"/>
    </source>
</evidence>
<feature type="domain" description="TonB-dependent transporter Oar-like beta-barrel" evidence="8">
    <location>
        <begin position="912"/>
        <end position="1598"/>
    </location>
</feature>
<keyword evidence="9" id="KW-0121">Carboxypeptidase</keyword>
<evidence type="ECO:0000256" key="6">
    <source>
        <dbReference type="ARBA" id="ARBA00023237"/>
    </source>
</evidence>
<evidence type="ECO:0000256" key="2">
    <source>
        <dbReference type="ARBA" id="ARBA00022448"/>
    </source>
</evidence>
<dbReference type="EMBL" id="SLUP01000001">
    <property type="protein sequence ID" value="TCL68903.1"/>
    <property type="molecule type" value="Genomic_DNA"/>
</dbReference>
<dbReference type="PANTHER" id="PTHR30069">
    <property type="entry name" value="TONB-DEPENDENT OUTER MEMBRANE RECEPTOR"/>
    <property type="match status" value="1"/>
</dbReference>
<keyword evidence="9" id="KW-0645">Protease</keyword>
<dbReference type="Gene3D" id="2.60.40.1120">
    <property type="entry name" value="Carboxypeptidase-like, regulatory domain"/>
    <property type="match status" value="1"/>
</dbReference>
<dbReference type="PANTHER" id="PTHR30069:SF46">
    <property type="entry name" value="OAR PROTEIN"/>
    <property type="match status" value="1"/>
</dbReference>
<dbReference type="Proteomes" id="UP000295455">
    <property type="component" value="Unassembled WGS sequence"/>
</dbReference>
<evidence type="ECO:0000256" key="1">
    <source>
        <dbReference type="ARBA" id="ARBA00004571"/>
    </source>
</evidence>
<dbReference type="SUPFAM" id="SSF49464">
    <property type="entry name" value="Carboxypeptidase regulatory domain-like"/>
    <property type="match status" value="1"/>
</dbReference>
<dbReference type="GO" id="GO:0004180">
    <property type="term" value="F:carboxypeptidase activity"/>
    <property type="evidence" value="ECO:0007669"/>
    <property type="project" value="UniProtKB-KW"/>
</dbReference>
<dbReference type="Pfam" id="PF13620">
    <property type="entry name" value="CarboxypepD_reg"/>
    <property type="match status" value="1"/>
</dbReference>
<keyword evidence="6" id="KW-0998">Cell outer membrane</keyword>
<evidence type="ECO:0000313" key="10">
    <source>
        <dbReference type="Proteomes" id="UP000295455"/>
    </source>
</evidence>
<keyword evidence="7" id="KW-0732">Signal</keyword>
<dbReference type="Pfam" id="PF25183">
    <property type="entry name" value="OMP_b-brl_4"/>
    <property type="match status" value="3"/>
</dbReference>
<dbReference type="GO" id="GO:0015344">
    <property type="term" value="F:siderophore uptake transmembrane transporter activity"/>
    <property type="evidence" value="ECO:0007669"/>
    <property type="project" value="TreeGrafter"/>
</dbReference>
<proteinExistence type="predicted"/>
<dbReference type="RefSeq" id="WP_243652153.1">
    <property type="nucleotide sequence ID" value="NZ_SLUP01000001.1"/>
</dbReference>